<feature type="compositionally biased region" description="Basic residues" evidence="1">
    <location>
        <begin position="108"/>
        <end position="117"/>
    </location>
</feature>
<feature type="region of interest" description="Disordered" evidence="1">
    <location>
        <begin position="1"/>
        <end position="166"/>
    </location>
</feature>
<sequence>MDGSVQDAPGSCKKREVKSNDMNLEKAEDPPRGLESVGADYEETKTKRRSVGKQSRKRKEEHLQPEHLEPPDGAGSKRNTSKKTSGSIRGRKETARSVLEKPNQPRRSERHRKNKLHKMNENDASNDYCPQELSNFETSAGVDTGGTEMESTVQPSFGGTDDPVPGDFSSKEYLKMAGGFFLEEDDEDMEHEINASSPILSVECSDIYKSSQLLGDENCGNASNHLVSSPSRKTGEKICEAGIGASEIEQDLNNTTNITCYKVSPHLENMENNDYVSGSVLPVQCQI</sequence>
<feature type="compositionally biased region" description="Basic and acidic residues" evidence="1">
    <location>
        <begin position="13"/>
        <end position="32"/>
    </location>
</feature>
<feature type="compositionally biased region" description="Basic and acidic residues" evidence="1">
    <location>
        <begin position="90"/>
        <end position="99"/>
    </location>
</feature>
<evidence type="ECO:0000313" key="3">
    <source>
        <dbReference type="Proteomes" id="UP001152561"/>
    </source>
</evidence>
<dbReference type="EMBL" id="JAJAGQ010000011">
    <property type="protein sequence ID" value="KAJ8549904.1"/>
    <property type="molecule type" value="Genomic_DNA"/>
</dbReference>
<reference evidence="3" key="1">
    <citation type="journal article" date="2023" name="Proc. Natl. Acad. Sci. U.S.A.">
        <title>Genomic and structural basis for evolution of tropane alkaloid biosynthesis.</title>
        <authorList>
            <person name="Wanga Y.-J."/>
            <person name="Taina T."/>
            <person name="Yua J.-Y."/>
            <person name="Lia J."/>
            <person name="Xua B."/>
            <person name="Chenc J."/>
            <person name="D'Auriad J.C."/>
            <person name="Huanga J.-P."/>
            <person name="Huanga S.-X."/>
        </authorList>
    </citation>
    <scope>NUCLEOTIDE SEQUENCE [LARGE SCALE GENOMIC DNA]</scope>
    <source>
        <strain evidence="3">cv. KIB-2019</strain>
    </source>
</reference>
<gene>
    <name evidence="2" type="ORF">K7X08_033611</name>
</gene>
<evidence type="ECO:0000313" key="2">
    <source>
        <dbReference type="EMBL" id="KAJ8549904.1"/>
    </source>
</evidence>
<evidence type="ECO:0000256" key="1">
    <source>
        <dbReference type="SAM" id="MobiDB-lite"/>
    </source>
</evidence>
<feature type="compositionally biased region" description="Basic residues" evidence="1">
    <location>
        <begin position="46"/>
        <end position="57"/>
    </location>
</feature>
<comment type="caution">
    <text evidence="2">The sequence shown here is derived from an EMBL/GenBank/DDBJ whole genome shotgun (WGS) entry which is preliminary data.</text>
</comment>
<feature type="compositionally biased region" description="Basic and acidic residues" evidence="1">
    <location>
        <begin position="58"/>
        <end position="70"/>
    </location>
</feature>
<name>A0A9Q1M6Z4_9SOLA</name>
<protein>
    <submittedName>
        <fullName evidence="2">Uncharacterized protein</fullName>
    </submittedName>
</protein>
<proteinExistence type="predicted"/>
<dbReference type="AlphaFoldDB" id="A0A9Q1M6Z4"/>
<accession>A0A9Q1M6Z4</accession>
<dbReference type="Proteomes" id="UP001152561">
    <property type="component" value="Unassembled WGS sequence"/>
</dbReference>
<dbReference type="OrthoDB" id="31113at2759"/>
<keyword evidence="3" id="KW-1185">Reference proteome</keyword>
<organism evidence="2 3">
    <name type="scientific">Anisodus acutangulus</name>
    <dbReference type="NCBI Taxonomy" id="402998"/>
    <lineage>
        <taxon>Eukaryota</taxon>
        <taxon>Viridiplantae</taxon>
        <taxon>Streptophyta</taxon>
        <taxon>Embryophyta</taxon>
        <taxon>Tracheophyta</taxon>
        <taxon>Spermatophyta</taxon>
        <taxon>Magnoliopsida</taxon>
        <taxon>eudicotyledons</taxon>
        <taxon>Gunneridae</taxon>
        <taxon>Pentapetalae</taxon>
        <taxon>asterids</taxon>
        <taxon>lamiids</taxon>
        <taxon>Solanales</taxon>
        <taxon>Solanaceae</taxon>
        <taxon>Solanoideae</taxon>
        <taxon>Hyoscyameae</taxon>
        <taxon>Anisodus</taxon>
    </lineage>
</organism>